<dbReference type="OrthoDB" id="408373at2759"/>
<dbReference type="AlphaFoldDB" id="A0A165LWN8"/>
<name>A0A165LWN8_9APHY</name>
<evidence type="ECO:0000259" key="1">
    <source>
        <dbReference type="Pfam" id="PF12697"/>
    </source>
</evidence>
<keyword evidence="3" id="KW-1185">Reference proteome</keyword>
<dbReference type="PANTHER" id="PTHR43194:SF2">
    <property type="entry name" value="PEROXISOMAL MEMBRANE PROTEIN LPX1"/>
    <property type="match status" value="1"/>
</dbReference>
<dbReference type="InterPro" id="IPR029058">
    <property type="entry name" value="AB_hydrolase_fold"/>
</dbReference>
<dbReference type="InterPro" id="IPR000073">
    <property type="entry name" value="AB_hydrolase_1"/>
</dbReference>
<dbReference type="EMBL" id="KV429115">
    <property type="protein sequence ID" value="KZT64941.1"/>
    <property type="molecule type" value="Genomic_DNA"/>
</dbReference>
<organism evidence="2 3">
    <name type="scientific">Daedalea quercina L-15889</name>
    <dbReference type="NCBI Taxonomy" id="1314783"/>
    <lineage>
        <taxon>Eukaryota</taxon>
        <taxon>Fungi</taxon>
        <taxon>Dikarya</taxon>
        <taxon>Basidiomycota</taxon>
        <taxon>Agaricomycotina</taxon>
        <taxon>Agaricomycetes</taxon>
        <taxon>Polyporales</taxon>
        <taxon>Fomitopsis</taxon>
    </lineage>
</organism>
<evidence type="ECO:0000313" key="2">
    <source>
        <dbReference type="EMBL" id="KZT64941.1"/>
    </source>
</evidence>
<dbReference type="InterPro" id="IPR050228">
    <property type="entry name" value="Carboxylesterase_BioH"/>
</dbReference>
<gene>
    <name evidence="2" type="ORF">DAEQUDRAFT_740975</name>
</gene>
<dbReference type="Proteomes" id="UP000076727">
    <property type="component" value="Unassembled WGS sequence"/>
</dbReference>
<proteinExistence type="predicted"/>
<sequence length="277" mass="29960">MSYTPIVKHLRSSDGNPIYAEAIGNPKNPHVILVHGVGLSAATFNNLFEDKRLLDKVYLVRYDLRGHGRSGMPRSLEAYASSLFADDYAEVIRAFDLKHFGWSYGSSIAVDVCANLSPNPIGGIVYVNGLPYVGMMPKVGTPTVAGFVPGMVTSTDVALNGRTKLAFMDSLFANPECVDFDVKTSWIGQASLQPPDVPGSAEAVRGRREGLPLLILGGTADKQVMSDIVIKEMGLHFKDIDVVMVDGGSHALFYDFQDEVVAALLKFTARVAWVHAA</sequence>
<dbReference type="SUPFAM" id="SSF53474">
    <property type="entry name" value="alpha/beta-Hydrolases"/>
    <property type="match status" value="1"/>
</dbReference>
<evidence type="ECO:0000313" key="3">
    <source>
        <dbReference type="Proteomes" id="UP000076727"/>
    </source>
</evidence>
<feature type="domain" description="AB hydrolase-1" evidence="1">
    <location>
        <begin position="31"/>
        <end position="263"/>
    </location>
</feature>
<dbReference type="Pfam" id="PF12697">
    <property type="entry name" value="Abhydrolase_6"/>
    <property type="match status" value="1"/>
</dbReference>
<reference evidence="2 3" key="1">
    <citation type="journal article" date="2016" name="Mol. Biol. Evol.">
        <title>Comparative Genomics of Early-Diverging Mushroom-Forming Fungi Provides Insights into the Origins of Lignocellulose Decay Capabilities.</title>
        <authorList>
            <person name="Nagy L.G."/>
            <person name="Riley R."/>
            <person name="Tritt A."/>
            <person name="Adam C."/>
            <person name="Daum C."/>
            <person name="Floudas D."/>
            <person name="Sun H."/>
            <person name="Yadav J.S."/>
            <person name="Pangilinan J."/>
            <person name="Larsson K.H."/>
            <person name="Matsuura K."/>
            <person name="Barry K."/>
            <person name="Labutti K."/>
            <person name="Kuo R."/>
            <person name="Ohm R.A."/>
            <person name="Bhattacharya S.S."/>
            <person name="Shirouzu T."/>
            <person name="Yoshinaga Y."/>
            <person name="Martin F.M."/>
            <person name="Grigoriev I.V."/>
            <person name="Hibbett D.S."/>
        </authorList>
    </citation>
    <scope>NUCLEOTIDE SEQUENCE [LARGE SCALE GENOMIC DNA]</scope>
    <source>
        <strain evidence="2 3">L-15889</strain>
    </source>
</reference>
<keyword evidence="2" id="KW-0378">Hydrolase</keyword>
<protein>
    <submittedName>
        <fullName evidence="2">Alpha/beta-hydrolase</fullName>
    </submittedName>
</protein>
<dbReference type="PANTHER" id="PTHR43194">
    <property type="entry name" value="HYDROLASE ALPHA/BETA FOLD FAMILY"/>
    <property type="match status" value="1"/>
</dbReference>
<dbReference type="STRING" id="1314783.A0A165LWN8"/>
<dbReference type="Gene3D" id="3.40.50.1820">
    <property type="entry name" value="alpha/beta hydrolase"/>
    <property type="match status" value="1"/>
</dbReference>
<accession>A0A165LWN8</accession>
<dbReference type="GO" id="GO:0016787">
    <property type="term" value="F:hydrolase activity"/>
    <property type="evidence" value="ECO:0007669"/>
    <property type="project" value="UniProtKB-KW"/>
</dbReference>